<dbReference type="InterPro" id="IPR010024">
    <property type="entry name" value="CHP16711"/>
</dbReference>
<evidence type="ECO:0000313" key="2">
    <source>
        <dbReference type="EMBL" id="DAG01559.1"/>
    </source>
</evidence>
<dbReference type="SUPFAM" id="SSF159006">
    <property type="entry name" value="YopX-like"/>
    <property type="match status" value="1"/>
</dbReference>
<sequence length="134" mass="15444">MREILFRGKDFSGVINHSWCFGSLDTTEDDRTIIIYPDRFGNKCRIFVNPETVGQYTGLKDKNGTKIFEGDIVKRFWFGKMCIYQIDYDNGLASFIGRAGMEFTTFDYDSAEFEVVGNIHDNPELLRGNDNAER</sequence>
<dbReference type="EMBL" id="BK016195">
    <property type="protein sequence ID" value="DAG01559.1"/>
    <property type="molecule type" value="Genomic_DNA"/>
</dbReference>
<dbReference type="InterPro" id="IPR023385">
    <property type="entry name" value="YopX-like_C"/>
</dbReference>
<dbReference type="NCBIfam" id="TIGR01671">
    <property type="entry name" value="phage_TIGR01671"/>
    <property type="match status" value="1"/>
</dbReference>
<organism evidence="2">
    <name type="scientific">Myoviridae sp. ctKkB1</name>
    <dbReference type="NCBI Taxonomy" id="2825081"/>
    <lineage>
        <taxon>Viruses</taxon>
        <taxon>Duplodnaviria</taxon>
        <taxon>Heunggongvirae</taxon>
        <taxon>Uroviricota</taxon>
        <taxon>Caudoviricetes</taxon>
    </lineage>
</organism>
<evidence type="ECO:0000259" key="1">
    <source>
        <dbReference type="Pfam" id="PF09643"/>
    </source>
</evidence>
<protein>
    <submittedName>
        <fullName evidence="2">YopX protein</fullName>
    </submittedName>
</protein>
<dbReference type="InterPro" id="IPR019096">
    <property type="entry name" value="YopX_protein"/>
</dbReference>
<feature type="domain" description="YopX protein" evidence="1">
    <location>
        <begin position="42"/>
        <end position="126"/>
    </location>
</feature>
<dbReference type="Gene3D" id="2.30.30.290">
    <property type="entry name" value="YopX-like domains"/>
    <property type="match status" value="1"/>
</dbReference>
<name>A0A8S5V4L9_9CAUD</name>
<reference evidence="2" key="1">
    <citation type="journal article" date="2021" name="Proc. Natl. Acad. Sci. U.S.A.">
        <title>A Catalog of Tens of Thousands of Viruses from Human Metagenomes Reveals Hidden Associations with Chronic Diseases.</title>
        <authorList>
            <person name="Tisza M.J."/>
            <person name="Buck C.B."/>
        </authorList>
    </citation>
    <scope>NUCLEOTIDE SEQUENCE</scope>
    <source>
        <strain evidence="2">CtKkB1</strain>
    </source>
</reference>
<accession>A0A8S5V4L9</accession>
<dbReference type="Pfam" id="PF09643">
    <property type="entry name" value="YopX"/>
    <property type="match status" value="1"/>
</dbReference>
<proteinExistence type="predicted"/>